<evidence type="ECO:0000256" key="2">
    <source>
        <dbReference type="ARBA" id="ARBA00007015"/>
    </source>
</evidence>
<dbReference type="InterPro" id="IPR036259">
    <property type="entry name" value="MFS_trans_sf"/>
</dbReference>
<comment type="caution">
    <text evidence="8">The sequence shown here is derived from an EMBL/GenBank/DDBJ whole genome shotgun (WGS) entry which is preliminary data.</text>
</comment>
<feature type="transmembrane region" description="Helical" evidence="7">
    <location>
        <begin position="178"/>
        <end position="196"/>
    </location>
</feature>
<keyword evidence="6 7" id="KW-0472">Membrane</keyword>
<dbReference type="Proteomes" id="UP001642464">
    <property type="component" value="Unassembled WGS sequence"/>
</dbReference>
<evidence type="ECO:0000313" key="8">
    <source>
        <dbReference type="EMBL" id="CAK9049512.1"/>
    </source>
</evidence>
<evidence type="ECO:0000256" key="6">
    <source>
        <dbReference type="ARBA" id="ARBA00023136"/>
    </source>
</evidence>
<dbReference type="InterPro" id="IPR039309">
    <property type="entry name" value="BT1"/>
</dbReference>
<evidence type="ECO:0000256" key="4">
    <source>
        <dbReference type="ARBA" id="ARBA00022692"/>
    </source>
</evidence>
<evidence type="ECO:0000256" key="7">
    <source>
        <dbReference type="SAM" id="Phobius"/>
    </source>
</evidence>
<feature type="transmembrane region" description="Helical" evidence="7">
    <location>
        <begin position="108"/>
        <end position="127"/>
    </location>
</feature>
<keyword evidence="5 7" id="KW-1133">Transmembrane helix</keyword>
<feature type="transmembrane region" description="Helical" evidence="7">
    <location>
        <begin position="12"/>
        <end position="31"/>
    </location>
</feature>
<reference evidence="8 9" key="1">
    <citation type="submission" date="2024-02" db="EMBL/GenBank/DDBJ databases">
        <authorList>
            <person name="Chen Y."/>
            <person name="Shah S."/>
            <person name="Dougan E. K."/>
            <person name="Thang M."/>
            <person name="Chan C."/>
        </authorList>
    </citation>
    <scope>NUCLEOTIDE SEQUENCE [LARGE SCALE GENOMIC DNA]</scope>
</reference>
<feature type="transmembrane region" description="Helical" evidence="7">
    <location>
        <begin position="150"/>
        <end position="172"/>
    </location>
</feature>
<keyword evidence="4 7" id="KW-0812">Transmembrane</keyword>
<dbReference type="Gene3D" id="1.20.1250.20">
    <property type="entry name" value="MFS general substrate transporter like domains"/>
    <property type="match status" value="1"/>
</dbReference>
<keyword evidence="3" id="KW-0813">Transport</keyword>
<comment type="similarity">
    <text evidence="2">Belongs to the major facilitator superfamily. Folate-biopterin transporter (TC 2.A.71) family.</text>
</comment>
<protein>
    <submittedName>
        <fullName evidence="8">Uncharacterized protein</fullName>
    </submittedName>
</protein>
<evidence type="ECO:0000256" key="5">
    <source>
        <dbReference type="ARBA" id="ARBA00022989"/>
    </source>
</evidence>
<name>A0ABP0MDE5_9DINO</name>
<dbReference type="PANTHER" id="PTHR31585">
    <property type="entry name" value="FOLATE-BIOPTERIN TRANSPORTER 1, CHLOROPLASTIC"/>
    <property type="match status" value="1"/>
</dbReference>
<evidence type="ECO:0000256" key="1">
    <source>
        <dbReference type="ARBA" id="ARBA00004141"/>
    </source>
</evidence>
<feature type="transmembrane region" description="Helical" evidence="7">
    <location>
        <begin position="79"/>
        <end position="102"/>
    </location>
</feature>
<dbReference type="EMBL" id="CAXAMM010021213">
    <property type="protein sequence ID" value="CAK9049512.1"/>
    <property type="molecule type" value="Genomic_DNA"/>
</dbReference>
<gene>
    <name evidence="8" type="ORF">SCF082_LOCUS27442</name>
</gene>
<accession>A0ABP0MDE5</accession>
<dbReference type="Pfam" id="PF03092">
    <property type="entry name" value="BT1"/>
    <property type="match status" value="1"/>
</dbReference>
<evidence type="ECO:0000313" key="9">
    <source>
        <dbReference type="Proteomes" id="UP001642464"/>
    </source>
</evidence>
<dbReference type="SUPFAM" id="SSF103473">
    <property type="entry name" value="MFS general substrate transporter"/>
    <property type="match status" value="1"/>
</dbReference>
<comment type="subcellular location">
    <subcellularLocation>
        <location evidence="1">Membrane</location>
        <topology evidence="1">Multi-pass membrane protein</topology>
    </subcellularLocation>
</comment>
<organism evidence="8 9">
    <name type="scientific">Durusdinium trenchii</name>
    <dbReference type="NCBI Taxonomy" id="1381693"/>
    <lineage>
        <taxon>Eukaryota</taxon>
        <taxon>Sar</taxon>
        <taxon>Alveolata</taxon>
        <taxon>Dinophyceae</taxon>
        <taxon>Suessiales</taxon>
        <taxon>Symbiodiniaceae</taxon>
        <taxon>Durusdinium</taxon>
    </lineage>
</organism>
<sequence>MLPLGGYHKSPYMIASAITGCIALVVIGAVPKTMLSLTLLVVCLFFNQTQLSVCDILAEAKYAERIQQVPAYGPHLLSYVWFGMNIGSLVGMLLSGIILATFSPKLPYLIAALPAGMVLIPLILGCLEEKRVTPEEAAEQRKKFYKQTEAMLLSGMICLACLGLTVCGLASSNVRLNATVALLAFLLVGFSFSVFLSPTIAKFNAWSLLQTSLSLSTRGAPLFSNRHSRTISRGTTFLPLLLQLRHWHRWCFDILGWHYYLSALHDPLQV</sequence>
<evidence type="ECO:0000256" key="3">
    <source>
        <dbReference type="ARBA" id="ARBA00022448"/>
    </source>
</evidence>
<dbReference type="PANTHER" id="PTHR31585:SF51">
    <property type="entry name" value="TRANSPORTER, PUTATIVE-RELATED"/>
    <property type="match status" value="1"/>
</dbReference>
<proteinExistence type="inferred from homology"/>
<keyword evidence="9" id="KW-1185">Reference proteome</keyword>